<sequence>MTRRQFRWIYQLGVRSLSYIDSTVYNKTAEMLPFQQLTGVFALTEPWGSLNASLAGYQFLHDLSKNRLTFQTTLSWRLLEGLMLQLNGLRKMRPHSVVNSRLTSADVRSH</sequence>
<dbReference type="EMBL" id="CP001769">
    <property type="protein sequence ID" value="ADB38787.1"/>
    <property type="molecule type" value="Genomic_DNA"/>
</dbReference>
<evidence type="ECO:0000313" key="2">
    <source>
        <dbReference type="Proteomes" id="UP000002028"/>
    </source>
</evidence>
<organism evidence="1 2">
    <name type="scientific">Spirosoma linguale (strain ATCC 33905 / DSM 74 / LMG 10896 / Claus 1)</name>
    <dbReference type="NCBI Taxonomy" id="504472"/>
    <lineage>
        <taxon>Bacteria</taxon>
        <taxon>Pseudomonadati</taxon>
        <taxon>Bacteroidota</taxon>
        <taxon>Cytophagia</taxon>
        <taxon>Cytophagales</taxon>
        <taxon>Cytophagaceae</taxon>
        <taxon>Spirosoma</taxon>
    </lineage>
</organism>
<reference evidence="1 2" key="1">
    <citation type="journal article" date="2010" name="Stand. Genomic Sci.">
        <title>Complete genome sequence of Spirosoma linguale type strain (1).</title>
        <authorList>
            <person name="Lail K."/>
            <person name="Sikorski J."/>
            <person name="Saunders E."/>
            <person name="Lapidus A."/>
            <person name="Glavina Del Rio T."/>
            <person name="Copeland A."/>
            <person name="Tice H."/>
            <person name="Cheng J.-F."/>
            <person name="Lucas S."/>
            <person name="Nolan M."/>
            <person name="Bruce D."/>
            <person name="Goodwin L."/>
            <person name="Pitluck S."/>
            <person name="Ivanova N."/>
            <person name="Mavromatis K."/>
            <person name="Ovchinnikova G."/>
            <person name="Pati A."/>
            <person name="Chen A."/>
            <person name="Palaniappan K."/>
            <person name="Land M."/>
            <person name="Hauser L."/>
            <person name="Chang Y.-J."/>
            <person name="Jeffries C.D."/>
            <person name="Chain P."/>
            <person name="Brettin T."/>
            <person name="Detter J.C."/>
            <person name="Schuetze A."/>
            <person name="Rohde M."/>
            <person name="Tindall B.J."/>
            <person name="Goeker M."/>
            <person name="Bristow J."/>
            <person name="Eisen J.A."/>
            <person name="Markowitz V."/>
            <person name="Hugenholtz P."/>
            <person name="Kyrpides N.C."/>
            <person name="Klenk H.-P."/>
            <person name="Chen F."/>
        </authorList>
    </citation>
    <scope>NUCLEOTIDE SEQUENCE [LARGE SCALE GENOMIC DNA]</scope>
    <source>
        <strain evidence="2">ATCC 33905 / DSM 74 / LMG 10896 / Claus 1</strain>
    </source>
</reference>
<proteinExistence type="predicted"/>
<accession>D2QJ74</accession>
<name>D2QJ74_SPILD</name>
<dbReference type="Proteomes" id="UP000002028">
    <property type="component" value="Chromosome"/>
</dbReference>
<dbReference type="KEGG" id="sli:Slin_2772"/>
<dbReference type="AlphaFoldDB" id="D2QJ74"/>
<dbReference type="STRING" id="504472.Slin_2772"/>
<dbReference type="RefSeq" id="WP_012927319.1">
    <property type="nucleotide sequence ID" value="NC_013730.1"/>
</dbReference>
<protein>
    <submittedName>
        <fullName evidence="1">Uncharacterized protein</fullName>
    </submittedName>
</protein>
<dbReference type="HOGENOM" id="CLU_2169488_0_0_10"/>
<gene>
    <name evidence="1" type="ordered locus">Slin_2772</name>
</gene>
<keyword evidence="2" id="KW-1185">Reference proteome</keyword>
<evidence type="ECO:0000313" key="1">
    <source>
        <dbReference type="EMBL" id="ADB38787.1"/>
    </source>
</evidence>